<evidence type="ECO:0000256" key="2">
    <source>
        <dbReference type="ARBA" id="ARBA00023002"/>
    </source>
</evidence>
<dbReference type="PRINTS" id="PR00081">
    <property type="entry name" value="GDHRDH"/>
</dbReference>
<sequence>MSRYAQTHVNPKGPGDGRPTALQIVEDEGLIGKLHDKVFVVTGVSSGIGIKTMRALYATGGHVMGTVRNVPKGQRVVEEVTATTKGGRITLIEMDLESLASVKKGAESILQQTDKINVLVANAGVMATPEGKTKDGFETQFGTNYVSHFYLFQLLKDRLLQSGTPDFPSRFVSVASTGHRAGSLANEVERRYGSSRLHATSLYPGGIATANLTPEVLAYIKSPEQGAATSVYAAEQEERLWEESLTIVGLSDNKE</sequence>
<dbReference type="EMBL" id="ML992684">
    <property type="protein sequence ID" value="KAF2209826.1"/>
    <property type="molecule type" value="Genomic_DNA"/>
</dbReference>
<keyword evidence="4" id="KW-1185">Reference proteome</keyword>
<evidence type="ECO:0000256" key="1">
    <source>
        <dbReference type="ARBA" id="ARBA00006484"/>
    </source>
</evidence>
<reference evidence="3" key="1">
    <citation type="journal article" date="2020" name="Stud. Mycol.">
        <title>101 Dothideomycetes genomes: a test case for predicting lifestyles and emergence of pathogens.</title>
        <authorList>
            <person name="Haridas S."/>
            <person name="Albert R."/>
            <person name="Binder M."/>
            <person name="Bloem J."/>
            <person name="Labutti K."/>
            <person name="Salamov A."/>
            <person name="Andreopoulos B."/>
            <person name="Baker S."/>
            <person name="Barry K."/>
            <person name="Bills G."/>
            <person name="Bluhm B."/>
            <person name="Cannon C."/>
            <person name="Castanera R."/>
            <person name="Culley D."/>
            <person name="Daum C."/>
            <person name="Ezra D."/>
            <person name="Gonzalez J."/>
            <person name="Henrissat B."/>
            <person name="Kuo A."/>
            <person name="Liang C."/>
            <person name="Lipzen A."/>
            <person name="Lutzoni F."/>
            <person name="Magnuson J."/>
            <person name="Mondo S."/>
            <person name="Nolan M."/>
            <person name="Ohm R."/>
            <person name="Pangilinan J."/>
            <person name="Park H.-J."/>
            <person name="Ramirez L."/>
            <person name="Alfaro M."/>
            <person name="Sun H."/>
            <person name="Tritt A."/>
            <person name="Yoshinaga Y."/>
            <person name="Zwiers L.-H."/>
            <person name="Turgeon B."/>
            <person name="Goodwin S."/>
            <person name="Spatafora J."/>
            <person name="Crous P."/>
            <person name="Grigoriev I."/>
        </authorList>
    </citation>
    <scope>NUCLEOTIDE SEQUENCE</scope>
    <source>
        <strain evidence="3">SCOH1-5</strain>
    </source>
</reference>
<accession>A0A6A6F8V9</accession>
<organism evidence="3 4">
    <name type="scientific">Cercospora zeae-maydis SCOH1-5</name>
    <dbReference type="NCBI Taxonomy" id="717836"/>
    <lineage>
        <taxon>Eukaryota</taxon>
        <taxon>Fungi</taxon>
        <taxon>Dikarya</taxon>
        <taxon>Ascomycota</taxon>
        <taxon>Pezizomycotina</taxon>
        <taxon>Dothideomycetes</taxon>
        <taxon>Dothideomycetidae</taxon>
        <taxon>Mycosphaerellales</taxon>
        <taxon>Mycosphaerellaceae</taxon>
        <taxon>Cercospora</taxon>
    </lineage>
</organism>
<dbReference type="PANTHER" id="PTHR24320:SF272">
    <property type="entry name" value="NAD(P)-BINDING ROSSMANN-FOLD SUPERFAMILY PROTEIN"/>
    <property type="match status" value="1"/>
</dbReference>
<name>A0A6A6F8V9_9PEZI</name>
<comment type="similarity">
    <text evidence="1">Belongs to the short-chain dehydrogenases/reductases (SDR) family.</text>
</comment>
<dbReference type="OrthoDB" id="191139at2759"/>
<dbReference type="Gene3D" id="3.40.50.720">
    <property type="entry name" value="NAD(P)-binding Rossmann-like Domain"/>
    <property type="match status" value="1"/>
</dbReference>
<dbReference type="PANTHER" id="PTHR24320">
    <property type="entry name" value="RETINOL DEHYDROGENASE"/>
    <property type="match status" value="1"/>
</dbReference>
<evidence type="ECO:0000313" key="3">
    <source>
        <dbReference type="EMBL" id="KAF2209826.1"/>
    </source>
</evidence>
<dbReference type="Pfam" id="PF00106">
    <property type="entry name" value="adh_short"/>
    <property type="match status" value="1"/>
</dbReference>
<dbReference type="Proteomes" id="UP000799539">
    <property type="component" value="Unassembled WGS sequence"/>
</dbReference>
<dbReference type="GO" id="GO:0016491">
    <property type="term" value="F:oxidoreductase activity"/>
    <property type="evidence" value="ECO:0007669"/>
    <property type="project" value="UniProtKB-KW"/>
</dbReference>
<keyword evidence="2" id="KW-0560">Oxidoreductase</keyword>
<evidence type="ECO:0000313" key="4">
    <source>
        <dbReference type="Proteomes" id="UP000799539"/>
    </source>
</evidence>
<evidence type="ECO:0008006" key="5">
    <source>
        <dbReference type="Google" id="ProtNLM"/>
    </source>
</evidence>
<dbReference type="InterPro" id="IPR002347">
    <property type="entry name" value="SDR_fam"/>
</dbReference>
<proteinExistence type="inferred from homology"/>
<dbReference type="InterPro" id="IPR036291">
    <property type="entry name" value="NAD(P)-bd_dom_sf"/>
</dbReference>
<dbReference type="SUPFAM" id="SSF51735">
    <property type="entry name" value="NAD(P)-binding Rossmann-fold domains"/>
    <property type="match status" value="1"/>
</dbReference>
<protein>
    <recommendedName>
        <fullName evidence="5">Ketoreductase (KR) domain-containing protein</fullName>
    </recommendedName>
</protein>
<dbReference type="AlphaFoldDB" id="A0A6A6F8V9"/>
<gene>
    <name evidence="3" type="ORF">CERZMDRAFT_113588</name>
</gene>